<name>A0A9D4D5I0_DREPO</name>
<dbReference type="PANTHER" id="PTHR24114">
    <property type="entry name" value="LEUCINE RICH REPEAT FAMILY PROTEIN"/>
    <property type="match status" value="1"/>
</dbReference>
<evidence type="ECO:0000313" key="1">
    <source>
        <dbReference type="EMBL" id="KAH3738507.1"/>
    </source>
</evidence>
<gene>
    <name evidence="1" type="ORF">DPMN_045141</name>
</gene>
<dbReference type="Pfam" id="PF13516">
    <property type="entry name" value="LRR_6"/>
    <property type="match status" value="4"/>
</dbReference>
<reference evidence="1" key="2">
    <citation type="submission" date="2020-11" db="EMBL/GenBank/DDBJ databases">
        <authorList>
            <person name="McCartney M.A."/>
            <person name="Auch B."/>
            <person name="Kono T."/>
            <person name="Mallez S."/>
            <person name="Becker A."/>
            <person name="Gohl D.M."/>
            <person name="Silverstein K.A.T."/>
            <person name="Koren S."/>
            <person name="Bechman K.B."/>
            <person name="Herman A."/>
            <person name="Abrahante J.E."/>
            <person name="Garbe J."/>
        </authorList>
    </citation>
    <scope>NUCLEOTIDE SEQUENCE</scope>
    <source>
        <strain evidence="1">Duluth1</strain>
        <tissue evidence="1">Whole animal</tissue>
    </source>
</reference>
<keyword evidence="2" id="KW-1185">Reference proteome</keyword>
<dbReference type="InterPro" id="IPR032675">
    <property type="entry name" value="LRR_dom_sf"/>
</dbReference>
<reference evidence="1" key="1">
    <citation type="journal article" date="2019" name="bioRxiv">
        <title>The Genome of the Zebra Mussel, Dreissena polymorpha: A Resource for Invasive Species Research.</title>
        <authorList>
            <person name="McCartney M.A."/>
            <person name="Auch B."/>
            <person name="Kono T."/>
            <person name="Mallez S."/>
            <person name="Zhang Y."/>
            <person name="Obille A."/>
            <person name="Becker A."/>
            <person name="Abrahante J.E."/>
            <person name="Garbe J."/>
            <person name="Badalamenti J.P."/>
            <person name="Herman A."/>
            <person name="Mangelson H."/>
            <person name="Liachko I."/>
            <person name="Sullivan S."/>
            <person name="Sone E.D."/>
            <person name="Koren S."/>
            <person name="Silverstein K.A.T."/>
            <person name="Beckman K.B."/>
            <person name="Gohl D.M."/>
        </authorList>
    </citation>
    <scope>NUCLEOTIDE SEQUENCE</scope>
    <source>
        <strain evidence="1">Duluth1</strain>
        <tissue evidence="1">Whole animal</tissue>
    </source>
</reference>
<proteinExistence type="predicted"/>
<dbReference type="PANTHER" id="PTHR24114:SF50">
    <property type="entry name" value="RNI-LIKE PROTEIN"/>
    <property type="match status" value="1"/>
</dbReference>
<dbReference type="AlphaFoldDB" id="A0A9D4D5I0"/>
<protein>
    <submittedName>
        <fullName evidence="1">Uncharacterized protein</fullName>
    </submittedName>
</protein>
<dbReference type="SMART" id="SM00368">
    <property type="entry name" value="LRR_RI"/>
    <property type="match status" value="7"/>
</dbReference>
<dbReference type="SUPFAM" id="SSF52047">
    <property type="entry name" value="RNI-like"/>
    <property type="match status" value="1"/>
</dbReference>
<dbReference type="InterPro" id="IPR001611">
    <property type="entry name" value="Leu-rich_rpt"/>
</dbReference>
<accession>A0A9D4D5I0</accession>
<dbReference type="EMBL" id="JAIWYP010000011">
    <property type="protein sequence ID" value="KAH3738507.1"/>
    <property type="molecule type" value="Genomic_DNA"/>
</dbReference>
<evidence type="ECO:0000313" key="2">
    <source>
        <dbReference type="Proteomes" id="UP000828390"/>
    </source>
</evidence>
<dbReference type="Gene3D" id="3.80.10.10">
    <property type="entry name" value="Ribonuclease Inhibitor"/>
    <property type="match status" value="3"/>
</dbReference>
<dbReference type="InterPro" id="IPR052394">
    <property type="entry name" value="LRR-containing"/>
</dbReference>
<dbReference type="Proteomes" id="UP000828390">
    <property type="component" value="Unassembled WGS sequence"/>
</dbReference>
<comment type="caution">
    <text evidence="1">The sequence shown here is derived from an EMBL/GenBank/DDBJ whole genome shotgun (WGS) entry which is preliminary data.</text>
</comment>
<sequence>MASLNTTFMLDSVVNINGCLRPHIDSKETQTYRWKIKQLSEKAGHQLHIKRGHTNQNIPLTIGVDHLISCGMKHDDLDLERTVSEDGDDLGAKVSVEWRNVGENRRRRIRHSYSHKPSISDSEEYDTDLEVDQKLCSEDTKPAEETVAMMTYYKACQDSATPPQRCIINALSTRTLSIRNRSLGPNAIPPICAAYRGNLRVEELTLDSADIGDAGMKHVSKMLINNFTITNVNLSNNNIGVKGSQLIGHVMVITDNIVQLNLSGNQLDDKCAWYLTTGIGNNTSITHLDLSYNTLEEQAGLMLGSSLARNNTLVSLNLSWNKIRGKGAVAIFRALMLNNTVSNLNISWNGLGYEGTVALCKCLKRNTGLLDLDLANNRLNWRCALLLAEGLRSNSTLRNLWVGRNTITTTGAMDILEAVATTGSVIANLDLSDIPVIAEADLLAATISRRREFTFKHGGIVATHDKLGQRVGRELNPMLRIIEYLRLLGLRPLELMKSFDKNASLEMPRKDFVEQIRKIGVNLKPYEVDALANSVSGKGFNKNVINYRKLSMAVREVVEAERERKIRERKEWLQIKSYHENILNKGKVDEYIAQSPSSRSVDPVNALRVKSNETIGLSISRHSTGTSRLVSEVSRVKPALSIAMPAMLTEVKLPGKASKKPKKRSARM</sequence>
<organism evidence="1 2">
    <name type="scientific">Dreissena polymorpha</name>
    <name type="common">Zebra mussel</name>
    <name type="synonym">Mytilus polymorpha</name>
    <dbReference type="NCBI Taxonomy" id="45954"/>
    <lineage>
        <taxon>Eukaryota</taxon>
        <taxon>Metazoa</taxon>
        <taxon>Spiralia</taxon>
        <taxon>Lophotrochozoa</taxon>
        <taxon>Mollusca</taxon>
        <taxon>Bivalvia</taxon>
        <taxon>Autobranchia</taxon>
        <taxon>Heteroconchia</taxon>
        <taxon>Euheterodonta</taxon>
        <taxon>Imparidentia</taxon>
        <taxon>Neoheterodontei</taxon>
        <taxon>Myida</taxon>
        <taxon>Dreissenoidea</taxon>
        <taxon>Dreissenidae</taxon>
        <taxon>Dreissena</taxon>
    </lineage>
</organism>